<evidence type="ECO:0000313" key="8">
    <source>
        <dbReference type="Proteomes" id="UP000198612"/>
    </source>
</evidence>
<reference evidence="8 9" key="1">
    <citation type="submission" date="2016-10" db="EMBL/GenBank/DDBJ databases">
        <authorList>
            <person name="Varghese N."/>
            <person name="Submissions S."/>
        </authorList>
    </citation>
    <scope>NUCLEOTIDE SEQUENCE [LARGE SCALE GENOMIC DNA]</scope>
    <source>
        <strain evidence="5 10">WG10</strain>
        <strain evidence="6 9">WG2</strain>
        <strain evidence="7 8">WG5</strain>
    </source>
</reference>
<keyword evidence="9" id="KW-1185">Reference proteome</keyword>
<dbReference type="Proteomes" id="UP000324896">
    <property type="component" value="Unassembled WGS sequence"/>
</dbReference>
<evidence type="ECO:0000313" key="10">
    <source>
        <dbReference type="Proteomes" id="UP000324896"/>
    </source>
</evidence>
<accession>A0A1G6MU05</accession>
<evidence type="ECO:0000313" key="9">
    <source>
        <dbReference type="Proteomes" id="UP000199519"/>
    </source>
</evidence>
<dbReference type="EMBL" id="FOHG01000063">
    <property type="protein sequence ID" value="SET28018.1"/>
    <property type="molecule type" value="Genomic_DNA"/>
</dbReference>
<evidence type="ECO:0000256" key="3">
    <source>
        <dbReference type="PIRSR" id="PIRSR640198-3"/>
    </source>
</evidence>
<evidence type="ECO:0000256" key="2">
    <source>
        <dbReference type="PIRSR" id="PIRSR640198-2"/>
    </source>
</evidence>
<dbReference type="Pfam" id="PF02661">
    <property type="entry name" value="Fic"/>
    <property type="match status" value="1"/>
</dbReference>
<dbReference type="Gene3D" id="1.10.3290.10">
    <property type="entry name" value="Fido-like domain"/>
    <property type="match status" value="1"/>
</dbReference>
<feature type="active site" evidence="1">
    <location>
        <position position="171"/>
    </location>
</feature>
<dbReference type="PANTHER" id="PTHR13504:SF38">
    <property type="entry name" value="FIDO DOMAIN-CONTAINING PROTEIN"/>
    <property type="match status" value="1"/>
</dbReference>
<protein>
    <submittedName>
        <fullName evidence="5">Fic/DOC family protein</fullName>
    </submittedName>
</protein>
<evidence type="ECO:0000259" key="4">
    <source>
        <dbReference type="PROSITE" id="PS51459"/>
    </source>
</evidence>
<dbReference type="Proteomes" id="UP000199519">
    <property type="component" value="Unassembled WGS sequence"/>
</dbReference>
<evidence type="ECO:0000256" key="1">
    <source>
        <dbReference type="PIRSR" id="PIRSR640198-1"/>
    </source>
</evidence>
<evidence type="ECO:0000313" key="6">
    <source>
        <dbReference type="EMBL" id="SDG24916.1"/>
    </source>
</evidence>
<evidence type="ECO:0000313" key="7">
    <source>
        <dbReference type="EMBL" id="SET28018.1"/>
    </source>
</evidence>
<dbReference type="EMBL" id="FMYT01000009">
    <property type="protein sequence ID" value="SDC59033.1"/>
    <property type="molecule type" value="Genomic_DNA"/>
</dbReference>
<dbReference type="RefSeq" id="WP_089721028.1">
    <property type="nucleotide sequence ID" value="NZ_FMYT01000009.1"/>
</dbReference>
<keyword evidence="2" id="KW-0067">ATP-binding</keyword>
<keyword evidence="2" id="KW-0547">Nucleotide-binding</keyword>
<dbReference type="InterPro" id="IPR036597">
    <property type="entry name" value="Fido-like_dom_sf"/>
</dbReference>
<proteinExistence type="predicted"/>
<feature type="binding site" evidence="2">
    <location>
        <begin position="175"/>
        <end position="182"/>
    </location>
    <ligand>
        <name>ATP</name>
        <dbReference type="ChEBI" id="CHEBI:30616"/>
    </ligand>
</feature>
<dbReference type="InterPro" id="IPR040198">
    <property type="entry name" value="Fido_containing"/>
</dbReference>
<dbReference type="Proteomes" id="UP000198612">
    <property type="component" value="Unassembled WGS sequence"/>
</dbReference>
<dbReference type="PANTHER" id="PTHR13504">
    <property type="entry name" value="FIDO DOMAIN-CONTAINING PROTEIN DDB_G0283145"/>
    <property type="match status" value="1"/>
</dbReference>
<name>A0A1G6MU05_9FIRM</name>
<dbReference type="GO" id="GO:0005524">
    <property type="term" value="F:ATP binding"/>
    <property type="evidence" value="ECO:0007669"/>
    <property type="project" value="UniProtKB-KW"/>
</dbReference>
<gene>
    <name evidence="5" type="ORF">SAMN04488597_10975</name>
    <name evidence="6" type="ORF">SAMN04488598_1704</name>
    <name evidence="7" type="ORF">SAMN04515652_1636</name>
</gene>
<sequence>MFDTIDQKKKKIEEKRPLPKNTLKSLRKKLLLEWTYNSNAIEGNTLSLSETKVVLEDGITIGGKTLKEHLEVVNHKEAINYMEDIINKDEKLSERQIKNIHYLILKGIDDENAGKYRSEKVVISGAEHVPPAPVFIHDQMEELINWYYDKGSTLPTIERAARLHTDFVKIHPFIDGNGRTARILLNFELIKAGYPIIIIRNEDRVKYYESLDKAHTTGDYSDFIDLVSASLNKSLDIYLDIIS</sequence>
<organism evidence="5 10">
    <name type="scientific">Halanaerobium congolense</name>
    <dbReference type="NCBI Taxonomy" id="54121"/>
    <lineage>
        <taxon>Bacteria</taxon>
        <taxon>Bacillati</taxon>
        <taxon>Bacillota</taxon>
        <taxon>Clostridia</taxon>
        <taxon>Halanaerobiales</taxon>
        <taxon>Halanaerobiaceae</taxon>
        <taxon>Halanaerobium</taxon>
    </lineage>
</organism>
<dbReference type="SUPFAM" id="SSF140931">
    <property type="entry name" value="Fic-like"/>
    <property type="match status" value="1"/>
</dbReference>
<feature type="site" description="Important for autoinhibition of adenylyltransferase activity" evidence="3">
    <location>
        <position position="42"/>
    </location>
</feature>
<dbReference type="PROSITE" id="PS51459">
    <property type="entry name" value="FIDO"/>
    <property type="match status" value="1"/>
</dbReference>
<dbReference type="EMBL" id="FNBJ01000070">
    <property type="protein sequence ID" value="SDG24916.1"/>
    <property type="molecule type" value="Genomic_DNA"/>
</dbReference>
<feature type="binding site" evidence="2">
    <location>
        <begin position="207"/>
        <end position="208"/>
    </location>
    <ligand>
        <name>ATP</name>
        <dbReference type="ChEBI" id="CHEBI:30616"/>
    </ligand>
</feature>
<evidence type="ECO:0000313" key="5">
    <source>
        <dbReference type="EMBL" id="SDC59033.1"/>
    </source>
</evidence>
<feature type="domain" description="Fido" evidence="4">
    <location>
        <begin position="92"/>
        <end position="229"/>
    </location>
</feature>
<dbReference type="AlphaFoldDB" id="A0A1G6MU05"/>
<dbReference type="InterPro" id="IPR003812">
    <property type="entry name" value="Fido"/>
</dbReference>